<dbReference type="InterPro" id="IPR020904">
    <property type="entry name" value="Sc_DH/Rdtase_CS"/>
</dbReference>
<dbReference type="PRINTS" id="PR00081">
    <property type="entry name" value="GDHRDH"/>
</dbReference>
<dbReference type="PANTHER" id="PTHR44196:SF1">
    <property type="entry name" value="DEHYDROGENASE_REDUCTASE SDR FAMILY MEMBER 7B"/>
    <property type="match status" value="1"/>
</dbReference>
<dbReference type="OrthoDB" id="9780084at2"/>
<evidence type="ECO:0000313" key="4">
    <source>
        <dbReference type="EMBL" id="ABW67055.1"/>
    </source>
</evidence>
<dbReference type="Pfam" id="PF00106">
    <property type="entry name" value="adh_short"/>
    <property type="match status" value="1"/>
</dbReference>
<dbReference type="PROSITE" id="PS00061">
    <property type="entry name" value="ADH_SHORT"/>
    <property type="match status" value="1"/>
</dbReference>
<dbReference type="SUPFAM" id="SSF51735">
    <property type="entry name" value="NAD(P)-binding Rossmann-fold domains"/>
    <property type="match status" value="1"/>
</dbReference>
<dbReference type="RefSeq" id="WP_012174672.1">
    <property type="nucleotide sequence ID" value="NC_009943.1"/>
</dbReference>
<dbReference type="FunFam" id="3.40.50.720:FF:000084">
    <property type="entry name" value="Short-chain dehydrogenase reductase"/>
    <property type="match status" value="1"/>
</dbReference>
<dbReference type="InterPro" id="IPR002347">
    <property type="entry name" value="SDR_fam"/>
</dbReference>
<organism evidence="4 5">
    <name type="scientific">Desulfosudis oleivorans (strain DSM 6200 / JCM 39069 / Hxd3)</name>
    <name type="common">Desulfococcus oleovorans</name>
    <dbReference type="NCBI Taxonomy" id="96561"/>
    <lineage>
        <taxon>Bacteria</taxon>
        <taxon>Pseudomonadati</taxon>
        <taxon>Thermodesulfobacteriota</taxon>
        <taxon>Desulfobacteria</taxon>
        <taxon>Desulfobacterales</taxon>
        <taxon>Desulfosudaceae</taxon>
        <taxon>Desulfosudis</taxon>
    </lineage>
</organism>
<dbReference type="Proteomes" id="UP000008561">
    <property type="component" value="Chromosome"/>
</dbReference>
<evidence type="ECO:0000256" key="2">
    <source>
        <dbReference type="ARBA" id="ARBA00023002"/>
    </source>
</evidence>
<evidence type="ECO:0000256" key="3">
    <source>
        <dbReference type="RuleBase" id="RU000363"/>
    </source>
</evidence>
<dbReference type="EMBL" id="CP000859">
    <property type="protein sequence ID" value="ABW67055.1"/>
    <property type="molecule type" value="Genomic_DNA"/>
</dbReference>
<keyword evidence="5" id="KW-1185">Reference proteome</keyword>
<evidence type="ECO:0000313" key="5">
    <source>
        <dbReference type="Proteomes" id="UP000008561"/>
    </source>
</evidence>
<dbReference type="HOGENOM" id="CLU_010194_2_1_7"/>
<dbReference type="PRINTS" id="PR00080">
    <property type="entry name" value="SDRFAMILY"/>
</dbReference>
<dbReference type="CDD" id="cd05233">
    <property type="entry name" value="SDR_c"/>
    <property type="match status" value="1"/>
</dbReference>
<dbReference type="KEGG" id="dol:Dole_1249"/>
<keyword evidence="2" id="KW-0560">Oxidoreductase</keyword>
<comment type="similarity">
    <text evidence="1 3">Belongs to the short-chain dehydrogenases/reductases (SDR) family.</text>
</comment>
<protein>
    <submittedName>
        <fullName evidence="4">Short-chain dehydrogenase/reductase SDR</fullName>
    </submittedName>
</protein>
<accession>A8ZY48</accession>
<dbReference type="eggNOG" id="COG0300">
    <property type="taxonomic scope" value="Bacteria"/>
</dbReference>
<gene>
    <name evidence="4" type="ordered locus">Dole_1249</name>
</gene>
<evidence type="ECO:0000256" key="1">
    <source>
        <dbReference type="ARBA" id="ARBA00006484"/>
    </source>
</evidence>
<name>A8ZY48_DESOH</name>
<dbReference type="AlphaFoldDB" id="A8ZY48"/>
<dbReference type="GO" id="GO:0016491">
    <property type="term" value="F:oxidoreductase activity"/>
    <property type="evidence" value="ECO:0007669"/>
    <property type="project" value="UniProtKB-KW"/>
</dbReference>
<dbReference type="STRING" id="96561.Dole_1249"/>
<dbReference type="GO" id="GO:0016020">
    <property type="term" value="C:membrane"/>
    <property type="evidence" value="ECO:0007669"/>
    <property type="project" value="TreeGrafter"/>
</dbReference>
<proteinExistence type="inferred from homology"/>
<reference evidence="4 5" key="1">
    <citation type="submission" date="2007-10" db="EMBL/GenBank/DDBJ databases">
        <title>Complete sequence of Desulfococcus oleovorans Hxd3.</title>
        <authorList>
            <consortium name="US DOE Joint Genome Institute"/>
            <person name="Copeland A."/>
            <person name="Lucas S."/>
            <person name="Lapidus A."/>
            <person name="Barry K."/>
            <person name="Glavina del Rio T."/>
            <person name="Dalin E."/>
            <person name="Tice H."/>
            <person name="Pitluck S."/>
            <person name="Kiss H."/>
            <person name="Brettin T."/>
            <person name="Bruce D."/>
            <person name="Detter J.C."/>
            <person name="Han C."/>
            <person name="Schmutz J."/>
            <person name="Larimer F."/>
            <person name="Land M."/>
            <person name="Hauser L."/>
            <person name="Kyrpides N."/>
            <person name="Kim E."/>
            <person name="Wawrik B."/>
            <person name="Richardson P."/>
        </authorList>
    </citation>
    <scope>NUCLEOTIDE SEQUENCE [LARGE SCALE GENOMIC DNA]</scope>
    <source>
        <strain evidence="5">DSM 6200 / JCM 39069 / Hxd3</strain>
    </source>
</reference>
<dbReference type="Gene3D" id="3.40.50.720">
    <property type="entry name" value="NAD(P)-binding Rossmann-like Domain"/>
    <property type="match status" value="1"/>
</dbReference>
<dbReference type="PANTHER" id="PTHR44196">
    <property type="entry name" value="DEHYDROGENASE/REDUCTASE SDR FAMILY MEMBER 7B"/>
    <property type="match status" value="1"/>
</dbReference>
<dbReference type="InterPro" id="IPR036291">
    <property type="entry name" value="NAD(P)-bd_dom_sf"/>
</dbReference>
<sequence>MNLFTDKVFIVTGGASGMGRAVCELLGTRGAILIIADIDGESAEKVAAGITAAGGRATGVFLDTTADETVRRLVDETAAEYGRLDYMFNNAGILIAGEVRDMSDDHWARILDVNFRGVLTGTLAAYRIMVEQGFGHIINTASTAGLVPIPVITAYATTKHAVVGLSISLRPEAAKAGVRVSVVCPGYVSTSIFDKGTVVKGDMAGLLSTMPIKPISPEKAAGYIVRGVAANRGVIVFPFHARFLWALYRMCPAFFGWGSRKVVDDFRKIRDRQ</sequence>